<accession>A0A812ISH3</accession>
<feature type="non-terminal residue" evidence="3">
    <location>
        <position position="186"/>
    </location>
</feature>
<feature type="non-terminal residue" evidence="3">
    <location>
        <position position="1"/>
    </location>
</feature>
<feature type="compositionally biased region" description="Basic residues" evidence="1">
    <location>
        <begin position="130"/>
        <end position="153"/>
    </location>
</feature>
<reference evidence="3" key="1">
    <citation type="submission" date="2021-02" db="EMBL/GenBank/DDBJ databases">
        <authorList>
            <person name="Dougan E. K."/>
            <person name="Rhodes N."/>
            <person name="Thang M."/>
            <person name="Chan C."/>
        </authorList>
    </citation>
    <scope>NUCLEOTIDE SEQUENCE</scope>
</reference>
<protein>
    <recommendedName>
        <fullName evidence="5">CCHC-type domain-containing protein</fullName>
    </recommendedName>
</protein>
<gene>
    <name evidence="3" type="ORF">SNEC2469_LOCUS235</name>
</gene>
<feature type="region of interest" description="Disordered" evidence="1">
    <location>
        <begin position="24"/>
        <end position="82"/>
    </location>
</feature>
<dbReference type="EMBL" id="CAJNJA010000524">
    <property type="protein sequence ID" value="CAE7154020.1"/>
    <property type="molecule type" value="Genomic_DNA"/>
</dbReference>
<evidence type="ECO:0000256" key="2">
    <source>
        <dbReference type="SAM" id="SignalP"/>
    </source>
</evidence>
<evidence type="ECO:0000313" key="4">
    <source>
        <dbReference type="Proteomes" id="UP000601435"/>
    </source>
</evidence>
<name>A0A812ISH3_9DINO</name>
<proteinExistence type="predicted"/>
<keyword evidence="2" id="KW-0732">Signal</keyword>
<evidence type="ECO:0000313" key="3">
    <source>
        <dbReference type="EMBL" id="CAE7154020.1"/>
    </source>
</evidence>
<dbReference type="GO" id="GO:0003676">
    <property type="term" value="F:nucleic acid binding"/>
    <property type="evidence" value="ECO:0007669"/>
    <property type="project" value="InterPro"/>
</dbReference>
<dbReference type="GO" id="GO:0008270">
    <property type="term" value="F:zinc ion binding"/>
    <property type="evidence" value="ECO:0007669"/>
    <property type="project" value="InterPro"/>
</dbReference>
<feature type="signal peptide" evidence="2">
    <location>
        <begin position="1"/>
        <end position="20"/>
    </location>
</feature>
<organism evidence="3 4">
    <name type="scientific">Symbiodinium necroappetens</name>
    <dbReference type="NCBI Taxonomy" id="1628268"/>
    <lineage>
        <taxon>Eukaryota</taxon>
        <taxon>Sar</taxon>
        <taxon>Alveolata</taxon>
        <taxon>Dinophyceae</taxon>
        <taxon>Suessiales</taxon>
        <taxon>Symbiodiniaceae</taxon>
        <taxon>Symbiodinium</taxon>
    </lineage>
</organism>
<dbReference type="Proteomes" id="UP000601435">
    <property type="component" value="Unassembled WGS sequence"/>
</dbReference>
<dbReference type="AlphaFoldDB" id="A0A812ISH3"/>
<evidence type="ECO:0008006" key="5">
    <source>
        <dbReference type="Google" id="ProtNLM"/>
    </source>
</evidence>
<comment type="caution">
    <text evidence="3">The sequence shown here is derived from an EMBL/GenBank/DDBJ whole genome shotgun (WGS) entry which is preliminary data.</text>
</comment>
<keyword evidence="4" id="KW-1185">Reference proteome</keyword>
<evidence type="ECO:0000256" key="1">
    <source>
        <dbReference type="SAM" id="MobiDB-lite"/>
    </source>
</evidence>
<feature type="compositionally biased region" description="Acidic residues" evidence="1">
    <location>
        <begin position="24"/>
        <end position="78"/>
    </location>
</feature>
<feature type="chain" id="PRO_5032730856" description="CCHC-type domain-containing protein" evidence="2">
    <location>
        <begin position="21"/>
        <end position="186"/>
    </location>
</feature>
<dbReference type="SUPFAM" id="SSF57756">
    <property type="entry name" value="Retrovirus zinc finger-like domains"/>
    <property type="match status" value="1"/>
</dbReference>
<dbReference type="InterPro" id="IPR036875">
    <property type="entry name" value="Znf_CCHC_sf"/>
</dbReference>
<feature type="region of interest" description="Disordered" evidence="1">
    <location>
        <begin position="110"/>
        <end position="164"/>
    </location>
</feature>
<sequence>DPFYILSLLFVAIVFDGKLPEGVLEEEPHEYEGEVDGGDQGEYLAEDEPNALDDDAGDDEEELVPDEGQEPPEEDSAVDDSAAAIVAAAQALTVTSKKLAGLVQGRGFYNVDAKGKGRSGKGHGGDKGKSGKGKAKSKGRGGPKGKAPARKGGGKAGNGQDRQQRLRGSLCLGCGSADHWIRDCPH</sequence>